<name>A0A2W4SZU9_9GAMM</name>
<evidence type="ECO:0000259" key="4">
    <source>
        <dbReference type="Pfam" id="PF00425"/>
    </source>
</evidence>
<dbReference type="Proteomes" id="UP000249396">
    <property type="component" value="Unassembled WGS sequence"/>
</dbReference>
<dbReference type="SUPFAM" id="SSF56322">
    <property type="entry name" value="ADC synthase"/>
    <property type="match status" value="1"/>
</dbReference>
<dbReference type="Gene3D" id="3.60.120.10">
    <property type="entry name" value="Anthranilate synthase"/>
    <property type="match status" value="1"/>
</dbReference>
<feature type="domain" description="Chorismate-utilising enzyme C-terminal" evidence="4">
    <location>
        <begin position="196"/>
        <end position="449"/>
    </location>
</feature>
<accession>A0A2W4SZU9</accession>
<organism evidence="6 7">
    <name type="scientific">Candidatus Methylumidiphilus alinenensis</name>
    <dbReference type="NCBI Taxonomy" id="2202197"/>
    <lineage>
        <taxon>Bacteria</taxon>
        <taxon>Pseudomonadati</taxon>
        <taxon>Pseudomonadota</taxon>
        <taxon>Gammaproteobacteria</taxon>
        <taxon>Methylococcales</taxon>
        <taxon>Candidatus Methylumidiphilus</taxon>
    </lineage>
</organism>
<dbReference type="Pfam" id="PF00425">
    <property type="entry name" value="Chorismate_bind"/>
    <property type="match status" value="1"/>
</dbReference>
<comment type="caution">
    <text evidence="6">The sequence shown here is derived from an EMBL/GenBank/DDBJ whole genome shotgun (WGS) entry which is preliminary data.</text>
</comment>
<dbReference type="InterPro" id="IPR015890">
    <property type="entry name" value="Chorismate_C"/>
</dbReference>
<evidence type="ECO:0000256" key="3">
    <source>
        <dbReference type="SAM" id="MobiDB-lite"/>
    </source>
</evidence>
<evidence type="ECO:0000259" key="5">
    <source>
        <dbReference type="Pfam" id="PF04715"/>
    </source>
</evidence>
<dbReference type="AlphaFoldDB" id="A0A2W4SZU9"/>
<feature type="domain" description="Anthranilate synthase component I N-terminal" evidence="5">
    <location>
        <begin position="20"/>
        <end position="150"/>
    </location>
</feature>
<dbReference type="PANTHER" id="PTHR11236:SF50">
    <property type="entry name" value="AMINODEOXYCHORISMATE SYNTHASE COMPONENT 1"/>
    <property type="match status" value="1"/>
</dbReference>
<evidence type="ECO:0000313" key="7">
    <source>
        <dbReference type="Proteomes" id="UP000249396"/>
    </source>
</evidence>
<reference evidence="6 7" key="1">
    <citation type="journal article" date="2018" name="Aquat. Microb. Ecol.">
        <title>Gammaproteobacterial methanotrophs dominate.</title>
        <authorList>
            <person name="Rissanen A.J."/>
            <person name="Saarenheimo J."/>
            <person name="Tiirola M."/>
            <person name="Peura S."/>
            <person name="Aalto S.L."/>
            <person name="Karvinen A."/>
            <person name="Nykanen H."/>
        </authorList>
    </citation>
    <scope>NUCLEOTIDE SEQUENCE [LARGE SCALE GENOMIC DNA]</scope>
    <source>
        <strain evidence="6">AMbin10</strain>
    </source>
</reference>
<keyword evidence="2" id="KW-0808">Transferase</keyword>
<dbReference type="Pfam" id="PF04715">
    <property type="entry name" value="Anth_synt_I_N"/>
    <property type="match status" value="1"/>
</dbReference>
<evidence type="ECO:0000313" key="6">
    <source>
        <dbReference type="EMBL" id="PZN80650.1"/>
    </source>
</evidence>
<dbReference type="PANTHER" id="PTHR11236">
    <property type="entry name" value="AMINOBENZOATE/ANTHRANILATE SYNTHASE"/>
    <property type="match status" value="1"/>
</dbReference>
<dbReference type="EMBL" id="QJPH01000279">
    <property type="protein sequence ID" value="PZN80650.1"/>
    <property type="molecule type" value="Genomic_DNA"/>
</dbReference>
<feature type="region of interest" description="Disordered" evidence="3">
    <location>
        <begin position="468"/>
        <end position="489"/>
    </location>
</feature>
<evidence type="ECO:0000256" key="1">
    <source>
        <dbReference type="ARBA" id="ARBA00013139"/>
    </source>
</evidence>
<sequence>MLDKKPKIEELPYFFEDSAALFAPWADQDWAIFLDSGFPHSRQGRFDIIAADPFCTLVTKGDITEIREGDNVRLSPDDPFQLLKEALGESVETDSQLPFYGGAIGYFAYDLARRLEKLPSIAADGENIPDMVVGIYDWAVVVDHLERRSWLVGLGRDPATLVRWPHLCQSFSQIPIINWPREGFRVAGEIQSNMDRAIYTKAFNRIQHYIREGDCYQVNLAQRISAKCQGDPWTAYETLRHINPAPFSAFLNFPMVQILSSSPERFLKVTANIVETKPIKGTRPRSPNPEEDMYSLQALQESLKDRAENLMIVDLLRNDIGKNCQPGSVHVPHLFATESYATVHHLVSTVRGKLAAGRDALDLLRDSFPGGSITGAPKIRAMEIIEELEPHRRGIYCGSIGYIGYDGNMDSNIAIRTLVHSENRIRFWAGGGIVADSDAEKEYQECYHKAAAMLTLLNYFKAMHPYPSGSGTTSPTNSKAKVGSAYSKQ</sequence>
<dbReference type="GO" id="GO:0009396">
    <property type="term" value="P:folic acid-containing compound biosynthetic process"/>
    <property type="evidence" value="ECO:0007669"/>
    <property type="project" value="InterPro"/>
</dbReference>
<evidence type="ECO:0000256" key="2">
    <source>
        <dbReference type="ARBA" id="ARBA00022679"/>
    </source>
</evidence>
<dbReference type="GO" id="GO:0046820">
    <property type="term" value="F:4-amino-4-deoxychorismate synthase activity"/>
    <property type="evidence" value="ECO:0007669"/>
    <property type="project" value="UniProtKB-EC"/>
</dbReference>
<dbReference type="NCBIfam" id="TIGR00553">
    <property type="entry name" value="pabB"/>
    <property type="match status" value="1"/>
</dbReference>
<dbReference type="PRINTS" id="PR00095">
    <property type="entry name" value="ANTSNTHASEI"/>
</dbReference>
<proteinExistence type="predicted"/>
<dbReference type="InterPro" id="IPR005802">
    <property type="entry name" value="ADC_synth_comp_1"/>
</dbReference>
<dbReference type="EC" id="2.6.1.85" evidence="1"/>
<protein>
    <recommendedName>
        <fullName evidence="1">aminodeoxychorismate synthase</fullName>
        <ecNumber evidence="1">2.6.1.85</ecNumber>
    </recommendedName>
</protein>
<dbReference type="InterPro" id="IPR019999">
    <property type="entry name" value="Anth_synth_I-like"/>
</dbReference>
<gene>
    <name evidence="6" type="primary">pabB</name>
    <name evidence="6" type="ORF">DM484_09620</name>
</gene>
<dbReference type="InterPro" id="IPR006805">
    <property type="entry name" value="Anth_synth_I_N"/>
</dbReference>
<dbReference type="GO" id="GO:0000162">
    <property type="term" value="P:L-tryptophan biosynthetic process"/>
    <property type="evidence" value="ECO:0007669"/>
    <property type="project" value="TreeGrafter"/>
</dbReference>
<dbReference type="InterPro" id="IPR005801">
    <property type="entry name" value="ADC_synthase"/>
</dbReference>